<dbReference type="GO" id="GO:0005886">
    <property type="term" value="C:plasma membrane"/>
    <property type="evidence" value="ECO:0007669"/>
    <property type="project" value="TreeGrafter"/>
</dbReference>
<dbReference type="SUPFAM" id="SSF56801">
    <property type="entry name" value="Acetyl-CoA synthetase-like"/>
    <property type="match status" value="1"/>
</dbReference>
<dbReference type="Pfam" id="PF21394">
    <property type="entry name" value="Beta-ketacyl_N"/>
    <property type="match status" value="1"/>
</dbReference>
<dbReference type="InterPro" id="IPR016039">
    <property type="entry name" value="Thiolase-like"/>
</dbReference>
<dbReference type="InterPro" id="IPR001242">
    <property type="entry name" value="Condensation_dom"/>
</dbReference>
<evidence type="ECO:0000256" key="9">
    <source>
        <dbReference type="ARBA" id="ARBA00022737"/>
    </source>
</evidence>
<dbReference type="GO" id="GO:0004312">
    <property type="term" value="F:fatty acid synthase activity"/>
    <property type="evidence" value="ECO:0007669"/>
    <property type="project" value="TreeGrafter"/>
</dbReference>
<accession>A0A2L2XEY9</accession>
<dbReference type="InterPro" id="IPR054514">
    <property type="entry name" value="RhiE-like_linker"/>
</dbReference>
<dbReference type="Gene3D" id="3.40.50.12780">
    <property type="entry name" value="N-terminal domain of ligase-like"/>
    <property type="match status" value="1"/>
</dbReference>
<dbReference type="Gene3D" id="3.40.50.720">
    <property type="entry name" value="NAD(P)-binding Rossmann-like Domain"/>
    <property type="match status" value="1"/>
</dbReference>
<organism evidence="12 13">
    <name type="scientific">Desulfocucumis palustris</name>
    <dbReference type="NCBI Taxonomy" id="1898651"/>
    <lineage>
        <taxon>Bacteria</taxon>
        <taxon>Bacillati</taxon>
        <taxon>Bacillota</taxon>
        <taxon>Clostridia</taxon>
        <taxon>Eubacteriales</taxon>
        <taxon>Desulfocucumaceae</taxon>
        <taxon>Desulfocucumis</taxon>
    </lineage>
</organism>
<dbReference type="Gene3D" id="1.10.1200.10">
    <property type="entry name" value="ACP-like"/>
    <property type="match status" value="2"/>
</dbReference>
<evidence type="ECO:0000256" key="2">
    <source>
        <dbReference type="ARBA" id="ARBA00003299"/>
    </source>
</evidence>
<comment type="caution">
    <text evidence="12">The sequence shown here is derived from an EMBL/GenBank/DDBJ whole genome shotgun (WGS) entry which is preliminary data.</text>
</comment>
<dbReference type="Pfam" id="PF00668">
    <property type="entry name" value="Condensation"/>
    <property type="match status" value="1"/>
</dbReference>
<dbReference type="SMART" id="SM00825">
    <property type="entry name" value="PKS_KS"/>
    <property type="match status" value="1"/>
</dbReference>
<evidence type="ECO:0000256" key="8">
    <source>
        <dbReference type="ARBA" id="ARBA00022679"/>
    </source>
</evidence>
<dbReference type="EMBL" id="BFAV01000150">
    <property type="protein sequence ID" value="GBF34808.1"/>
    <property type="molecule type" value="Genomic_DNA"/>
</dbReference>
<dbReference type="InterPro" id="IPR057326">
    <property type="entry name" value="KR_dom"/>
</dbReference>
<dbReference type="SUPFAM" id="SSF52540">
    <property type="entry name" value="P-loop containing nucleoside triphosphate hydrolases"/>
    <property type="match status" value="1"/>
</dbReference>
<dbReference type="InterPro" id="IPR020841">
    <property type="entry name" value="PKS_Beta-ketoAc_synthase_dom"/>
</dbReference>
<dbReference type="Pfam" id="PF00501">
    <property type="entry name" value="AMP-binding"/>
    <property type="match status" value="1"/>
</dbReference>
<comment type="function">
    <text evidence="2">Involved in some intermediate steps for the synthesis of the antibiotic polyketide bacillaene which is involved in secondary metabolism.</text>
</comment>
<evidence type="ECO:0000313" key="12">
    <source>
        <dbReference type="EMBL" id="GBF34808.1"/>
    </source>
</evidence>
<dbReference type="GO" id="GO:0005737">
    <property type="term" value="C:cytoplasm"/>
    <property type="evidence" value="ECO:0007669"/>
    <property type="project" value="UniProtKB-SubCell"/>
</dbReference>
<dbReference type="InterPro" id="IPR014031">
    <property type="entry name" value="Ketoacyl_synth_C"/>
</dbReference>
<keyword evidence="8" id="KW-0808">Transferase</keyword>
<dbReference type="PROSITE" id="PS00455">
    <property type="entry name" value="AMP_BINDING"/>
    <property type="match status" value="1"/>
</dbReference>
<dbReference type="GO" id="GO:0006633">
    <property type="term" value="P:fatty acid biosynthetic process"/>
    <property type="evidence" value="ECO:0007669"/>
    <property type="project" value="TreeGrafter"/>
</dbReference>
<dbReference type="InterPro" id="IPR036736">
    <property type="entry name" value="ACP-like_sf"/>
</dbReference>
<evidence type="ECO:0000313" key="13">
    <source>
        <dbReference type="Proteomes" id="UP000239549"/>
    </source>
</evidence>
<dbReference type="InterPro" id="IPR050091">
    <property type="entry name" value="PKS_NRPS_Biosynth_Enz"/>
</dbReference>
<keyword evidence="13" id="KW-1185">Reference proteome</keyword>
<dbReference type="InterPro" id="IPR020806">
    <property type="entry name" value="PKS_PP-bd"/>
</dbReference>
<evidence type="ECO:0000256" key="3">
    <source>
        <dbReference type="ARBA" id="ARBA00004496"/>
    </source>
</evidence>
<keyword evidence="6" id="KW-0963">Cytoplasm</keyword>
<dbReference type="CDD" id="cd00833">
    <property type="entry name" value="PKS"/>
    <property type="match status" value="1"/>
</dbReference>
<keyword evidence="5" id="KW-0596">Phosphopantetheine</keyword>
<feature type="domain" description="Ketosynthase family 3 (KS3)" evidence="11">
    <location>
        <begin position="729"/>
        <end position="1164"/>
    </location>
</feature>
<dbReference type="PROSITE" id="PS00012">
    <property type="entry name" value="PHOSPHOPANTETHEINE"/>
    <property type="match status" value="1"/>
</dbReference>
<dbReference type="OrthoDB" id="1803339at2"/>
<dbReference type="Pfam" id="PF22336">
    <property type="entry name" value="RhiE-like_linker"/>
    <property type="match status" value="1"/>
</dbReference>
<gene>
    <name evidence="12" type="ORF">DCCM_3928</name>
</gene>
<sequence>MEEKIYNKFGLCLFEILKNCKQSPDKKFFTYEEENVKSEFLTGETLVQKTEILGSILQQHVKPQGKAILLLPQGLAYIYGLTACWYANIVAIPFSVHSRVPKEQDIENISRILKDSKADCIITNSNFKEFLHTKDVAGFVSILNVDELPDCSGVVGARLQGPEDLALLLYTSGSTSQPKGVMINHRTLMYQAASPRWRVNSNSRVVAWISQSHAFGLNFAILGPLLHGATCVLLSPSSFLMNPEYWFRMIDKYKATQTGAPSFAFDYCCSTIDSSAVENISLHSLQAIVCSGEFIRKQTYENFLAKFGALGIDERIFCPLYGLSELCPVTSKAPGESIRCLSLEINGLKENKIRHTDLEDRRFITSCGEIEEPNKIIIVNPETCELCAPDEIGEIWIKSPAKASGYLNREKETESTFWGILKDTKEEGFFRSGDLGFIEDNNLYVVGREKEVIIIHGKNHYSVDIESTLKKHLPELTLPGAVFSYEIDDQERVVVFQEIDTLISVDEYKKITQKMLGAVSKIHGIEIYEIDLFKEGDLPRTTGVTKGQRKVWRTLYAKQELRPIFRYWRGNYELQSQPREQIPLSENQKGFHPDSSAELVQRTRQYLVKIFSELMEISSNQLELNTPLENYGIDSLLITKLNLRIARDVGDVSKTLFFEVRTLSETALYLVAHHAPRLEAFFRGSEVVEDFASAPPATSMASSRRDGANVPGESAKYDYGVCADLAQGDAEIAIIGLSGRYPMAKNPAEFWDNLAFGRDCITEIPSDRWDYRRIYNPDIKKSGSSYCKWGGFIEGFAQFDPLFFNISPNEAAMTNPQERLFLQIAWEVMEDAGYTRTALKENYQGNVGVFVGTMYAEYQYYAVERSLRGENIAFNTSYGSIANRVSYFLDLNGPSMAIDTFCSSSFTALHLAAESIRRGECKMAIVGGVNLNLHPNKYLWISQLKMASAQGYCKPFGKGGDGFVPGEGVGAVLLKPLDVARADNDHIYAVIKSTAINHNGKTNGYTVPSPQLQADLIQTALKRARIDTRTISYVEAHGTGTSLGDPIEIEGLTRAFRKHTQDRQFCAVGSVKSNIGHLEAASGIAALTKVLLQMKHKKLVPSIHTEELNENIRFEDSPFYVQRELASWERPFAQVNGDRVFYPRRAGISSFGAGGVNAHIIIEEYQNQAPVSEICHPTPQIILLSAKNEARLTAGANQLYDFICNNGDIRLIDVAYTLQVGREPMEERLALLASDLEDLRKKLKAFRQGKKDIEDLYLWNSRSHVGDYSFLLEGAEGEAFIRQLIQNRNLLKLIQLWGAGVHIDWKELHWNCHPRRVSLPTYPFETNRYWLPEVDKIIASDKNRAKLLFEHETLPRLSSDSSQPVKSPESYPDIQYYTREWKEKTPDKLASREIANERDILIFGDDDGLFDTLQRKLSTSRIVRVKSGRSFCCENDGLFHIDPAKPEDYERLFSELEKSGISLSSIIHYWSSERFNGSNKSVKQQLTQSVYSIFCICRALFSLSLEKDEKRVRLLYVFESDPDGGQPFYEAVCGLARSIQLETTRLKFQTLEFAIPRDALGTPVDVLAQVVSENLGSPGEDYNELKYLNGKLLISGLREWTPGSLKTGERSEFIPFRENGLYLVTGGAGGLGLIFSRYLIQEHRAKVVLVGRSEKNSAILEKLNRIDPHQGQAVYYRADISREEQVESLISDIKAQYGEINGVFHCAGVIKDALVYRKGLENVNEILAPKVQGTIYLDKFLWKENLDFFILFSSAISQLGNIGQSDYAYANSFLDSFAKWREWMRSQGRRHGQTVSIGWPLWENGGIAVDENSRLRFKRAWGMSPLSTEDGLKAGETIIREGLSQVMVMAGDSAKFRQSLPLAAVQQTGQEMTSKKPFLATGEKETVTPAPFDLNEINQFLREQVSVITGIALEEVDDEAEFWDIGIDSILAMQILEAIADRFGLRLYPTELLRYNTIKTLSAYTGQELVRSKVNEVAVSKSATPRLCFILSTPRAGSTLLRVMLMGHSRIFAPPELHLLHFDSLGERKKNLTQSNQAFLREGLIETIKVLEDIDTGKALEIMEELENKDVSIAETYRYLTGKVGDRILVDKSPTYGEHLDTLRKAETMGFKPFYIFLVRHPLSMMASFVNNRFDRMLNIREEPWQYSKQLWVKINANIIRFLTDIPNDRKMLIRFEDLVSASEQTMREICNRLDLSFENEMLKPYQGERMTHGLHQQSITIGDPGFLRHKAIMPELADAWKSHANRLKELELATIKLARELGYTLEADDSGGAELPLSPAQQSIFNRLGPHPHWGVVEHLRIRLNEPLDLARFNESLKKVVKKHSVLSYSFIERNKTFIQCARESAELCLDYRELSSCAAEDIGTRLKEAESELIGRLRIETAPLMAICAAALGNNEYAVVAVFHMLIADGRTCEIILEDIFRYYYDSKATVLPVDTRFADYMACIEKMKKDHVEDNYLQLWLDEVKGGTTRIPYDYNEKSIKGEPVEIYYETFTFEELLINNQVGKGKVFLYFSVGLYRYLSTLTGQMRPIITHRFHRRNLAEIGSYFDVAGRFAGDVPLRLTVSPKGSTKTLISSFQKRYSEIPHQGLTYEILANDGKVPTAAESAPILLNFQYGYPRIPLMTKCKWHQYEDASDAQPYDIDLIVRVRMDSIRVIVKYPGKRYKHQTIEKHLRSWIATVRDIIAEDTNYTVPDMFADNS</sequence>
<keyword evidence="7" id="KW-0597">Phosphoprotein</keyword>
<dbReference type="InterPro" id="IPR042099">
    <property type="entry name" value="ANL_N_sf"/>
</dbReference>
<dbReference type="Pfam" id="PF00109">
    <property type="entry name" value="ketoacyl-synt"/>
    <property type="match status" value="1"/>
</dbReference>
<dbReference type="Gene3D" id="3.40.47.10">
    <property type="match status" value="1"/>
</dbReference>
<evidence type="ECO:0000256" key="1">
    <source>
        <dbReference type="ARBA" id="ARBA00001957"/>
    </source>
</evidence>
<dbReference type="SUPFAM" id="SSF53901">
    <property type="entry name" value="Thiolase-like"/>
    <property type="match status" value="1"/>
</dbReference>
<dbReference type="Pfam" id="PF13469">
    <property type="entry name" value="Sulfotransfer_3"/>
    <property type="match status" value="1"/>
</dbReference>
<dbReference type="InterPro" id="IPR036291">
    <property type="entry name" value="NAD(P)-bd_dom_sf"/>
</dbReference>
<dbReference type="CDD" id="cd08953">
    <property type="entry name" value="KR_2_SDR_x"/>
    <property type="match status" value="1"/>
</dbReference>
<dbReference type="SUPFAM" id="SSF47336">
    <property type="entry name" value="ACP-like"/>
    <property type="match status" value="2"/>
</dbReference>
<evidence type="ECO:0000256" key="7">
    <source>
        <dbReference type="ARBA" id="ARBA00022553"/>
    </source>
</evidence>
<comment type="pathway">
    <text evidence="4">Antibiotic biosynthesis; bacillaene biosynthesis.</text>
</comment>
<dbReference type="RefSeq" id="WP_104372976.1">
    <property type="nucleotide sequence ID" value="NZ_BFAV01000150.1"/>
</dbReference>
<name>A0A2L2XEY9_9FIRM</name>
<dbReference type="SMART" id="SM00822">
    <property type="entry name" value="PKS_KR"/>
    <property type="match status" value="1"/>
</dbReference>
<dbReference type="FunFam" id="3.40.47.10:FF:000019">
    <property type="entry name" value="Polyketide synthase type I"/>
    <property type="match status" value="1"/>
</dbReference>
<dbReference type="SUPFAM" id="SSF51735">
    <property type="entry name" value="NAD(P)-binding Rossmann-fold domains"/>
    <property type="match status" value="2"/>
</dbReference>
<dbReference type="Gene3D" id="1.10.1240.100">
    <property type="match status" value="1"/>
</dbReference>
<dbReference type="Proteomes" id="UP000239549">
    <property type="component" value="Unassembled WGS sequence"/>
</dbReference>
<dbReference type="SMART" id="SM00823">
    <property type="entry name" value="PKS_PP"/>
    <property type="match status" value="2"/>
</dbReference>
<comment type="subcellular location">
    <subcellularLocation>
        <location evidence="3">Cytoplasm</location>
    </subcellularLocation>
</comment>
<dbReference type="InterPro" id="IPR020845">
    <property type="entry name" value="AMP-binding_CS"/>
</dbReference>
<dbReference type="SMART" id="SM01294">
    <property type="entry name" value="PKS_PP_betabranch"/>
    <property type="match status" value="1"/>
</dbReference>
<keyword evidence="9" id="KW-0677">Repeat</keyword>
<dbReference type="InterPro" id="IPR045851">
    <property type="entry name" value="AMP-bd_C_sf"/>
</dbReference>
<dbReference type="PROSITE" id="PS50075">
    <property type="entry name" value="CARRIER"/>
    <property type="match status" value="1"/>
</dbReference>
<dbReference type="SUPFAM" id="SSF52777">
    <property type="entry name" value="CoA-dependent acyltransferases"/>
    <property type="match status" value="2"/>
</dbReference>
<dbReference type="Pfam" id="PF02801">
    <property type="entry name" value="Ketoacyl-synt_C"/>
    <property type="match status" value="1"/>
</dbReference>
<evidence type="ECO:0000259" key="10">
    <source>
        <dbReference type="PROSITE" id="PS50075"/>
    </source>
</evidence>
<feature type="domain" description="Carrier" evidence="10">
    <location>
        <begin position="1895"/>
        <end position="1969"/>
    </location>
</feature>
<dbReference type="Pfam" id="PF00550">
    <property type="entry name" value="PP-binding"/>
    <property type="match status" value="2"/>
</dbReference>
<protein>
    <submittedName>
        <fullName evidence="12">Malonyl CoA-acyl carrier protein transacylase</fullName>
    </submittedName>
</protein>
<dbReference type="PANTHER" id="PTHR43775:SF37">
    <property type="entry name" value="SI:DKEY-61P9.11"/>
    <property type="match status" value="1"/>
</dbReference>
<dbReference type="InterPro" id="IPR023213">
    <property type="entry name" value="CAT-like_dom_sf"/>
</dbReference>
<dbReference type="Gene3D" id="3.30.300.30">
    <property type="match status" value="1"/>
</dbReference>
<dbReference type="InterPro" id="IPR049490">
    <property type="entry name" value="C883_1060-like_KR_N"/>
</dbReference>
<dbReference type="InterPro" id="IPR014030">
    <property type="entry name" value="Ketoacyl_synth_N"/>
</dbReference>
<dbReference type="PANTHER" id="PTHR43775">
    <property type="entry name" value="FATTY ACID SYNTHASE"/>
    <property type="match status" value="1"/>
</dbReference>
<dbReference type="InterPro" id="IPR009081">
    <property type="entry name" value="PP-bd_ACP"/>
</dbReference>
<dbReference type="GO" id="GO:0071770">
    <property type="term" value="P:DIM/DIP cell wall layer assembly"/>
    <property type="evidence" value="ECO:0007669"/>
    <property type="project" value="TreeGrafter"/>
</dbReference>
<comment type="cofactor">
    <cofactor evidence="1">
        <name>pantetheine 4'-phosphate</name>
        <dbReference type="ChEBI" id="CHEBI:47942"/>
    </cofactor>
</comment>
<evidence type="ECO:0000256" key="5">
    <source>
        <dbReference type="ARBA" id="ARBA00022450"/>
    </source>
</evidence>
<dbReference type="Gene3D" id="3.30.559.10">
    <property type="entry name" value="Chloramphenicol acetyltransferase-like domain"/>
    <property type="match status" value="1"/>
</dbReference>
<evidence type="ECO:0000256" key="4">
    <source>
        <dbReference type="ARBA" id="ARBA00004789"/>
    </source>
</evidence>
<dbReference type="PROSITE" id="PS52004">
    <property type="entry name" value="KS3_2"/>
    <property type="match status" value="1"/>
</dbReference>
<dbReference type="Gene3D" id="3.40.50.300">
    <property type="entry name" value="P-loop containing nucleotide triphosphate hydrolases"/>
    <property type="match status" value="1"/>
</dbReference>
<dbReference type="GO" id="GO:0031177">
    <property type="term" value="F:phosphopantetheine binding"/>
    <property type="evidence" value="ECO:0007669"/>
    <property type="project" value="InterPro"/>
</dbReference>
<dbReference type="InterPro" id="IPR013968">
    <property type="entry name" value="PKS_KR"/>
</dbReference>
<evidence type="ECO:0000256" key="6">
    <source>
        <dbReference type="ARBA" id="ARBA00022490"/>
    </source>
</evidence>
<reference evidence="13" key="1">
    <citation type="submission" date="2018-02" db="EMBL/GenBank/DDBJ databases">
        <title>Genome sequence of Desulfocucumis palustris strain NAW-5.</title>
        <authorList>
            <person name="Watanabe M."/>
            <person name="Kojima H."/>
            <person name="Fukui M."/>
        </authorList>
    </citation>
    <scope>NUCLEOTIDE SEQUENCE [LARGE SCALE GENOMIC DNA]</scope>
    <source>
        <strain evidence="13">NAW-5</strain>
    </source>
</reference>
<dbReference type="InterPro" id="IPR027417">
    <property type="entry name" value="P-loop_NTPase"/>
</dbReference>
<proteinExistence type="predicted"/>
<dbReference type="Pfam" id="PF08659">
    <property type="entry name" value="KR"/>
    <property type="match status" value="1"/>
</dbReference>
<dbReference type="Gene3D" id="3.30.559.30">
    <property type="entry name" value="Nonribosomal peptide synthetase, condensation domain"/>
    <property type="match status" value="1"/>
</dbReference>
<dbReference type="InterPro" id="IPR006162">
    <property type="entry name" value="Ppantetheine_attach_site"/>
</dbReference>
<evidence type="ECO:0000259" key="11">
    <source>
        <dbReference type="PROSITE" id="PS52004"/>
    </source>
</evidence>
<dbReference type="InterPro" id="IPR000873">
    <property type="entry name" value="AMP-dep_synth/lig_dom"/>
</dbReference>